<evidence type="ECO:0000313" key="2">
    <source>
        <dbReference type="Ensembl" id="ENSXETP00000068347"/>
    </source>
</evidence>
<evidence type="ECO:0000256" key="1">
    <source>
        <dbReference type="SAM" id="Phobius"/>
    </source>
</evidence>
<dbReference type="AlphaFoldDB" id="A0A6I8Q759"/>
<accession>A0A6I8Q759</accession>
<proteinExistence type="predicted"/>
<dbReference type="InParanoid" id="A0A6I8Q759"/>
<name>A0A6I8Q759_XENTR</name>
<keyword evidence="1" id="KW-0472">Membrane</keyword>
<reference evidence="2" key="1">
    <citation type="journal article" date="2010" name="Science">
        <title>The genome of the Western clawed frog Xenopus tropicalis.</title>
        <authorList>
            <person name="Hellsten U."/>
            <person name="Harland R.M."/>
            <person name="Gilchrist M.J."/>
            <person name="Hendrix D."/>
            <person name="Jurka J."/>
            <person name="Kapitonov V."/>
            <person name="Ovcharenko I."/>
            <person name="Putnam N.H."/>
            <person name="Shu S."/>
            <person name="Taher L."/>
            <person name="Blitz I.L."/>
            <person name="Blumberg B."/>
            <person name="Dichmann D.S."/>
            <person name="Dubchak I."/>
            <person name="Amaya E."/>
            <person name="Detter J.C."/>
            <person name="Fletcher R."/>
            <person name="Gerhard D.S."/>
            <person name="Goodstein D."/>
            <person name="Graves T."/>
            <person name="Grigoriev I.V."/>
            <person name="Grimwood J."/>
            <person name="Kawashima T."/>
            <person name="Lindquist E."/>
            <person name="Lucas S.M."/>
            <person name="Mead P.E."/>
            <person name="Mitros T."/>
            <person name="Ogino H."/>
            <person name="Ohta Y."/>
            <person name="Poliakov A.V."/>
            <person name="Pollet N."/>
            <person name="Robert J."/>
            <person name="Salamov A."/>
            <person name="Sater A.K."/>
            <person name="Schmutz J."/>
            <person name="Terry A."/>
            <person name="Vize P.D."/>
            <person name="Warren W.C."/>
            <person name="Wells D."/>
            <person name="Wills A."/>
            <person name="Wilson R.K."/>
            <person name="Zimmerman L.B."/>
            <person name="Zorn A.M."/>
            <person name="Grainger R."/>
            <person name="Grammer T."/>
            <person name="Khokha M.K."/>
            <person name="Richardson P.M."/>
            <person name="Rokhsar D.S."/>
        </authorList>
    </citation>
    <scope>NUCLEOTIDE SEQUENCE [LARGE SCALE GENOMIC DNA]</scope>
    <source>
        <strain evidence="2">Nigerian</strain>
    </source>
</reference>
<dbReference type="Bgee" id="ENSXETG00000038363">
    <property type="expression patterns" value="Expressed in brain and 6 other cell types or tissues"/>
</dbReference>
<protein>
    <submittedName>
        <fullName evidence="2">Uncharacterized protein</fullName>
    </submittedName>
</protein>
<keyword evidence="1" id="KW-1133">Transmembrane helix</keyword>
<organism evidence="2">
    <name type="scientific">Xenopus tropicalis</name>
    <name type="common">Western clawed frog</name>
    <name type="synonym">Silurana tropicalis</name>
    <dbReference type="NCBI Taxonomy" id="8364"/>
    <lineage>
        <taxon>Eukaryota</taxon>
        <taxon>Metazoa</taxon>
        <taxon>Chordata</taxon>
        <taxon>Craniata</taxon>
        <taxon>Vertebrata</taxon>
        <taxon>Euteleostomi</taxon>
        <taxon>Amphibia</taxon>
        <taxon>Batrachia</taxon>
        <taxon>Anura</taxon>
        <taxon>Pipoidea</taxon>
        <taxon>Pipidae</taxon>
        <taxon>Xenopodinae</taxon>
        <taxon>Xenopus</taxon>
        <taxon>Silurana</taxon>
    </lineage>
</organism>
<keyword evidence="1" id="KW-0812">Transmembrane</keyword>
<sequence length="79" mass="9126">QSLPSNGRYYSTIYKSNIRAAAQVKRRDQLNIKTLLRKLLVFSFSFSYFFFHCSAVSSTFTHTVFLMVLRSVDFDSASL</sequence>
<dbReference type="Ensembl" id="ENSXETT00000078051">
    <property type="protein sequence ID" value="ENSXETP00000068347"/>
    <property type="gene ID" value="ENSXETG00000038363"/>
</dbReference>
<reference evidence="2" key="2">
    <citation type="submission" date="2020-05" db="UniProtKB">
        <authorList>
            <consortium name="Ensembl"/>
        </authorList>
    </citation>
    <scope>IDENTIFICATION</scope>
</reference>
<feature type="transmembrane region" description="Helical" evidence="1">
    <location>
        <begin position="39"/>
        <end position="69"/>
    </location>
</feature>